<protein>
    <submittedName>
        <fullName evidence="3">GNAT family acetyltransferase</fullName>
    </submittedName>
</protein>
<dbReference type="Pfam" id="PF13349">
    <property type="entry name" value="DUF4097"/>
    <property type="match status" value="1"/>
</dbReference>
<feature type="domain" description="DUF4097" evidence="2">
    <location>
        <begin position="116"/>
        <end position="208"/>
    </location>
</feature>
<name>A0ABQ3WR52_9ACTN</name>
<reference evidence="3" key="1">
    <citation type="submission" date="2021-01" db="EMBL/GenBank/DDBJ databases">
        <title>Whole genome shotgun sequence of Actinoplanes capillaceus NBRC 16408.</title>
        <authorList>
            <person name="Komaki H."/>
            <person name="Tamura T."/>
        </authorList>
    </citation>
    <scope>NUCLEOTIDE SEQUENCE [LARGE SCALE GENOMIC DNA]</scope>
    <source>
        <strain evidence="3">NBRC 16408</strain>
    </source>
</reference>
<comment type="caution">
    <text evidence="3">The sequence shown here is derived from an EMBL/GenBank/DDBJ whole genome shotgun (WGS) entry which is preliminary data.</text>
</comment>
<dbReference type="InterPro" id="IPR025164">
    <property type="entry name" value="Toastrack_DUF4097"/>
</dbReference>
<accession>A0ABQ3WR52</accession>
<sequence length="210" mass="20964">MKMTKAGVSTLAIAMCALLAAGCDPNASGSDQSAGNTYDISDTVSTISLDARGGNVTLTASDTSAVKVTEDLNYSDTKPETSHSVDGDTLKLVDKGCGGDNCHVNYKIELPKGTVVQIKTAGGDITGSGLGANATVDTSGGDVKLEYSTAATLVDATSAGGNVTIKVPAGPYEVDAKTDGGNREVSVQEVPGSANKIKAKSGGGNVTVTS</sequence>
<dbReference type="EMBL" id="BOMF01000108">
    <property type="protein sequence ID" value="GID48787.1"/>
    <property type="molecule type" value="Genomic_DNA"/>
</dbReference>
<organism evidence="3">
    <name type="scientific">Actinoplanes campanulatus</name>
    <dbReference type="NCBI Taxonomy" id="113559"/>
    <lineage>
        <taxon>Bacteria</taxon>
        <taxon>Bacillati</taxon>
        <taxon>Actinomycetota</taxon>
        <taxon>Actinomycetes</taxon>
        <taxon>Micromonosporales</taxon>
        <taxon>Micromonosporaceae</taxon>
        <taxon>Actinoplanes</taxon>
    </lineage>
</organism>
<feature type="chain" id="PRO_5046259451" evidence="1">
    <location>
        <begin position="21"/>
        <end position="210"/>
    </location>
</feature>
<dbReference type="PROSITE" id="PS51257">
    <property type="entry name" value="PROKAR_LIPOPROTEIN"/>
    <property type="match status" value="1"/>
</dbReference>
<evidence type="ECO:0000256" key="1">
    <source>
        <dbReference type="SAM" id="SignalP"/>
    </source>
</evidence>
<evidence type="ECO:0000259" key="2">
    <source>
        <dbReference type="Pfam" id="PF13349"/>
    </source>
</evidence>
<evidence type="ECO:0000313" key="3">
    <source>
        <dbReference type="EMBL" id="GID48787.1"/>
    </source>
</evidence>
<gene>
    <name evidence="3" type="ORF">Aca07nite_60620</name>
</gene>
<proteinExistence type="predicted"/>
<feature type="signal peptide" evidence="1">
    <location>
        <begin position="1"/>
        <end position="20"/>
    </location>
</feature>
<keyword evidence="1" id="KW-0732">Signal</keyword>